<keyword evidence="3" id="KW-0540">Nuclease</keyword>
<evidence type="ECO:0000256" key="6">
    <source>
        <dbReference type="ARBA" id="ARBA00022884"/>
    </source>
</evidence>
<dbReference type="RefSeq" id="WP_066669932.1">
    <property type="nucleotide sequence ID" value="NZ_LYVF01000179.1"/>
</dbReference>
<evidence type="ECO:0000313" key="8">
    <source>
        <dbReference type="EMBL" id="OAT80352.1"/>
    </source>
</evidence>
<proteinExistence type="inferred from homology"/>
<dbReference type="Proteomes" id="UP000078532">
    <property type="component" value="Unassembled WGS sequence"/>
</dbReference>
<comment type="caution">
    <text evidence="8">The sequence shown here is derived from an EMBL/GenBank/DDBJ whole genome shotgun (WGS) entry which is preliminary data.</text>
</comment>
<dbReference type="Gene3D" id="3.30.920.30">
    <property type="entry name" value="Hypothetical protein"/>
    <property type="match status" value="1"/>
</dbReference>
<dbReference type="GO" id="GO:0003729">
    <property type="term" value="F:mRNA binding"/>
    <property type="evidence" value="ECO:0007669"/>
    <property type="project" value="InterPro"/>
</dbReference>
<keyword evidence="5" id="KW-0378">Hydrolase</keyword>
<dbReference type="GO" id="GO:0016787">
    <property type="term" value="F:hydrolase activity"/>
    <property type="evidence" value="ECO:0007669"/>
    <property type="project" value="UniProtKB-KW"/>
</dbReference>
<dbReference type="InterPro" id="IPR038570">
    <property type="entry name" value="HicA_sf"/>
</dbReference>
<keyword evidence="7" id="KW-0346">Stress response</keyword>
<protein>
    <submittedName>
        <fullName evidence="8">Toxin HicA</fullName>
    </submittedName>
</protein>
<dbReference type="GO" id="GO:0004519">
    <property type="term" value="F:endonuclease activity"/>
    <property type="evidence" value="ECO:0007669"/>
    <property type="project" value="UniProtKB-KW"/>
</dbReference>
<dbReference type="EMBL" id="LYVF01000179">
    <property type="protein sequence ID" value="OAT80352.1"/>
    <property type="molecule type" value="Genomic_DNA"/>
</dbReference>
<gene>
    <name evidence="8" type="ORF">A6M21_13760</name>
</gene>
<dbReference type="Pfam" id="PF07927">
    <property type="entry name" value="HicA_toxin"/>
    <property type="match status" value="1"/>
</dbReference>
<keyword evidence="9" id="KW-1185">Reference proteome</keyword>
<keyword evidence="4" id="KW-0255">Endonuclease</keyword>
<evidence type="ECO:0000256" key="2">
    <source>
        <dbReference type="ARBA" id="ARBA00022649"/>
    </source>
</evidence>
<comment type="similarity">
    <text evidence="1">Belongs to the HicA mRNA interferase family.</text>
</comment>
<organism evidence="8 9">
    <name type="scientific">Desulfotomaculum copahuensis</name>
    <dbReference type="NCBI Taxonomy" id="1838280"/>
    <lineage>
        <taxon>Bacteria</taxon>
        <taxon>Bacillati</taxon>
        <taxon>Bacillota</taxon>
        <taxon>Clostridia</taxon>
        <taxon>Eubacteriales</taxon>
        <taxon>Desulfotomaculaceae</taxon>
        <taxon>Desulfotomaculum</taxon>
    </lineage>
</organism>
<evidence type="ECO:0000256" key="1">
    <source>
        <dbReference type="ARBA" id="ARBA00006620"/>
    </source>
</evidence>
<evidence type="ECO:0000256" key="7">
    <source>
        <dbReference type="ARBA" id="ARBA00023016"/>
    </source>
</evidence>
<evidence type="ECO:0000256" key="3">
    <source>
        <dbReference type="ARBA" id="ARBA00022722"/>
    </source>
</evidence>
<name>A0A1B7LCB7_9FIRM</name>
<keyword evidence="6" id="KW-0694">RNA-binding</keyword>
<evidence type="ECO:0000256" key="5">
    <source>
        <dbReference type="ARBA" id="ARBA00022801"/>
    </source>
</evidence>
<accession>A0A1B7LCB7</accession>
<dbReference type="AlphaFoldDB" id="A0A1B7LCB7"/>
<sequence>MGKLEKLLQKIINNPNHVKFEELDKILTRSGFKRRQPRKGSSHYVYKKGDRILTVPFHEPHIKAHYVKEAILALEGVMDDE</sequence>
<evidence type="ECO:0000313" key="9">
    <source>
        <dbReference type="Proteomes" id="UP000078532"/>
    </source>
</evidence>
<dbReference type="InterPro" id="IPR012933">
    <property type="entry name" value="HicA_mRNA_interferase"/>
</dbReference>
<dbReference type="STRING" id="1838280.A6M21_13760"/>
<dbReference type="OrthoDB" id="361893at2"/>
<keyword evidence="2" id="KW-1277">Toxin-antitoxin system</keyword>
<dbReference type="SUPFAM" id="SSF54786">
    <property type="entry name" value="YcfA/nrd intein domain"/>
    <property type="match status" value="1"/>
</dbReference>
<evidence type="ECO:0000256" key="4">
    <source>
        <dbReference type="ARBA" id="ARBA00022759"/>
    </source>
</evidence>
<reference evidence="8 9" key="1">
    <citation type="submission" date="2016-04" db="EMBL/GenBank/DDBJ databases">
        <authorList>
            <person name="Evans L.H."/>
            <person name="Alamgir A."/>
            <person name="Owens N."/>
            <person name="Weber N.D."/>
            <person name="Virtaneva K."/>
            <person name="Barbian K."/>
            <person name="Babar A."/>
            <person name="Rosenke K."/>
        </authorList>
    </citation>
    <scope>NUCLEOTIDE SEQUENCE [LARGE SCALE GENOMIC DNA]</scope>
    <source>
        <strain evidence="8 9">LMa1</strain>
    </source>
</reference>